<sequence>MKVLPLIVLLTSTTAFAAQDYDTISDKICDCLKAPYQEADKAMEMLAAAQKSGNLSALVNSQDEMMVVLNTARLCMEDIRERYPEIGQSIAAQDTVMKMTDDKCPNPLSSPQKPKDTANPKSSQTITSTELRP</sequence>
<feature type="chain" id="PRO_5005251952" evidence="2">
    <location>
        <begin position="18"/>
        <end position="133"/>
    </location>
</feature>
<protein>
    <submittedName>
        <fullName evidence="3">Uncharacterized protein</fullName>
    </submittedName>
</protein>
<keyword evidence="2" id="KW-0732">Signal</keyword>
<accession>A0A0J1GVD0</accession>
<feature type="region of interest" description="Disordered" evidence="1">
    <location>
        <begin position="99"/>
        <end position="133"/>
    </location>
</feature>
<evidence type="ECO:0000313" key="4">
    <source>
        <dbReference type="Proteomes" id="UP000036097"/>
    </source>
</evidence>
<reference evidence="3 4" key="1">
    <citation type="submission" date="2015-05" db="EMBL/GenBank/DDBJ databases">
        <title>Photobacterium galathea sp. nov.</title>
        <authorList>
            <person name="Machado H."/>
            <person name="Gram L."/>
        </authorList>
    </citation>
    <scope>NUCLEOTIDE SEQUENCE [LARGE SCALE GENOMIC DNA]</scope>
    <source>
        <strain evidence="3 4">CGMCC 1.12159</strain>
    </source>
</reference>
<evidence type="ECO:0000256" key="1">
    <source>
        <dbReference type="SAM" id="MobiDB-lite"/>
    </source>
</evidence>
<dbReference type="OrthoDB" id="5830069at2"/>
<name>A0A0J1GVD0_9GAMM</name>
<feature type="compositionally biased region" description="Polar residues" evidence="1">
    <location>
        <begin position="119"/>
        <end position="133"/>
    </location>
</feature>
<organism evidence="3 4">
    <name type="scientific">Photobacterium aquae</name>
    <dbReference type="NCBI Taxonomy" id="1195763"/>
    <lineage>
        <taxon>Bacteria</taxon>
        <taxon>Pseudomonadati</taxon>
        <taxon>Pseudomonadota</taxon>
        <taxon>Gammaproteobacteria</taxon>
        <taxon>Vibrionales</taxon>
        <taxon>Vibrionaceae</taxon>
        <taxon>Photobacterium</taxon>
    </lineage>
</organism>
<dbReference type="RefSeq" id="WP_047880658.1">
    <property type="nucleotide sequence ID" value="NZ_LDOT01000034.1"/>
</dbReference>
<dbReference type="EMBL" id="LDOT01000034">
    <property type="protein sequence ID" value="KLV03389.1"/>
    <property type="molecule type" value="Genomic_DNA"/>
</dbReference>
<comment type="caution">
    <text evidence="3">The sequence shown here is derived from an EMBL/GenBank/DDBJ whole genome shotgun (WGS) entry which is preliminary data.</text>
</comment>
<dbReference type="PATRIC" id="fig|1195763.3.peg.4263"/>
<proteinExistence type="predicted"/>
<dbReference type="AlphaFoldDB" id="A0A0J1GVD0"/>
<feature type="signal peptide" evidence="2">
    <location>
        <begin position="1"/>
        <end position="17"/>
    </location>
</feature>
<dbReference type="Proteomes" id="UP000036097">
    <property type="component" value="Unassembled WGS sequence"/>
</dbReference>
<evidence type="ECO:0000256" key="2">
    <source>
        <dbReference type="SAM" id="SignalP"/>
    </source>
</evidence>
<gene>
    <name evidence="3" type="ORF">ABT56_19920</name>
</gene>
<keyword evidence="4" id="KW-1185">Reference proteome</keyword>
<evidence type="ECO:0000313" key="3">
    <source>
        <dbReference type="EMBL" id="KLV03389.1"/>
    </source>
</evidence>